<keyword evidence="1" id="KW-0812">Transmembrane</keyword>
<organism evidence="2 3">
    <name type="scientific">Paenibacillus cremeus</name>
    <dbReference type="NCBI Taxonomy" id="2163881"/>
    <lineage>
        <taxon>Bacteria</taxon>
        <taxon>Bacillati</taxon>
        <taxon>Bacillota</taxon>
        <taxon>Bacilli</taxon>
        <taxon>Bacillales</taxon>
        <taxon>Paenibacillaceae</taxon>
        <taxon>Paenibacillus</taxon>
    </lineage>
</organism>
<reference evidence="2 3" key="1">
    <citation type="submission" date="2019-07" db="EMBL/GenBank/DDBJ databases">
        <authorList>
            <person name="Kim J."/>
        </authorList>
    </citation>
    <scope>NUCLEOTIDE SEQUENCE [LARGE SCALE GENOMIC DNA]</scope>
    <source>
        <strain evidence="2 3">JC52</strain>
    </source>
</reference>
<feature type="transmembrane region" description="Helical" evidence="1">
    <location>
        <begin position="234"/>
        <end position="254"/>
    </location>
</feature>
<feature type="transmembrane region" description="Helical" evidence="1">
    <location>
        <begin position="355"/>
        <end position="373"/>
    </location>
</feature>
<dbReference type="EMBL" id="VNJI01000071">
    <property type="protein sequence ID" value="TVY01050.1"/>
    <property type="molecule type" value="Genomic_DNA"/>
</dbReference>
<comment type="caution">
    <text evidence="2">The sequence shown here is derived from an EMBL/GenBank/DDBJ whole genome shotgun (WGS) entry which is preliminary data.</text>
</comment>
<gene>
    <name evidence="2" type="ORF">FPZ49_32605</name>
</gene>
<sequence>MIMMKWMNLIISIEDEVRCFMKTTYIRIVILIILALFLCLGNAREPVSAHPLNNGYSQLTVGSDGVDYELFIPEISLLRFDTNKDNRLSESELSSDLAKYIQEHVRLEQTMKAMPVAMKSMRLDEKETVPGVSFVLHYEALEPIKGFTLQYSLLFDDADPLHINFVLITEGDDVDQAVMDTAHRSYHYQSLHPATLGSTLWNYFMLGIEHILSGYDHLLFLLSLLLIARRMSEVVKIVTAFTIAHSITLVLAAMEIIKPPGAWVETGIALTICYVAVENIVVRSSRLRWVLTFAFGLIHGMGFASALGEIGLPKMYFATSLASFNLGVEAGQLSIVVLVLPLLLRLQRFDWYRKVIVVGGSVVIFLLAAYWALERLEALGG</sequence>
<dbReference type="InterPro" id="IPR032809">
    <property type="entry name" value="Put_HupE_UreJ"/>
</dbReference>
<dbReference type="PROSITE" id="PS00018">
    <property type="entry name" value="EF_HAND_1"/>
    <property type="match status" value="1"/>
</dbReference>
<feature type="transmembrane region" description="Helical" evidence="1">
    <location>
        <begin position="320"/>
        <end position="343"/>
    </location>
</feature>
<dbReference type="OrthoDB" id="9808870at2"/>
<feature type="transmembrane region" description="Helical" evidence="1">
    <location>
        <begin position="289"/>
        <end position="308"/>
    </location>
</feature>
<feature type="transmembrane region" description="Helical" evidence="1">
    <location>
        <begin position="200"/>
        <end position="227"/>
    </location>
</feature>
<protein>
    <submittedName>
        <fullName evidence="2">HupE/UreJ family protein</fullName>
    </submittedName>
</protein>
<dbReference type="InterPro" id="IPR018247">
    <property type="entry name" value="EF_Hand_1_Ca_BS"/>
</dbReference>
<dbReference type="AlphaFoldDB" id="A0A559JMF8"/>
<evidence type="ECO:0000313" key="2">
    <source>
        <dbReference type="EMBL" id="TVY01050.1"/>
    </source>
</evidence>
<keyword evidence="3" id="KW-1185">Reference proteome</keyword>
<keyword evidence="1" id="KW-0472">Membrane</keyword>
<keyword evidence="1" id="KW-1133">Transmembrane helix</keyword>
<feature type="transmembrane region" description="Helical" evidence="1">
    <location>
        <begin position="260"/>
        <end position="277"/>
    </location>
</feature>
<evidence type="ECO:0000256" key="1">
    <source>
        <dbReference type="SAM" id="Phobius"/>
    </source>
</evidence>
<proteinExistence type="predicted"/>
<dbReference type="Pfam" id="PF13795">
    <property type="entry name" value="HupE_UreJ_2"/>
    <property type="match status" value="1"/>
</dbReference>
<dbReference type="Proteomes" id="UP000317036">
    <property type="component" value="Unassembled WGS sequence"/>
</dbReference>
<evidence type="ECO:0000313" key="3">
    <source>
        <dbReference type="Proteomes" id="UP000317036"/>
    </source>
</evidence>
<accession>A0A559JMF8</accession>
<name>A0A559JMF8_9BACL</name>